<dbReference type="GO" id="GO:0008782">
    <property type="term" value="F:adenosylhomocysteine nucleosidase activity"/>
    <property type="evidence" value="ECO:0007669"/>
    <property type="project" value="UniProtKB-EC"/>
</dbReference>
<gene>
    <name evidence="7" type="ORF">HMPREF0045_01316</name>
</gene>
<name>G9PGC8_9ACTO</name>
<dbReference type="UniPathway" id="UPA00904">
    <property type="reaction ID" value="UER00871"/>
</dbReference>
<dbReference type="HOGENOM" id="CLU_031248_2_2_11"/>
<dbReference type="GO" id="GO:0019284">
    <property type="term" value="P:L-methionine salvage from S-adenosylmethionine"/>
    <property type="evidence" value="ECO:0007669"/>
    <property type="project" value="TreeGrafter"/>
</dbReference>
<dbReference type="SUPFAM" id="SSF53167">
    <property type="entry name" value="Purine and uridine phosphorylases"/>
    <property type="match status" value="1"/>
</dbReference>
<accession>G9PGC8</accession>
<proteinExistence type="predicted"/>
<dbReference type="STRING" id="435830.HMPREF0045_01316"/>
<evidence type="ECO:0000313" key="8">
    <source>
        <dbReference type="Proteomes" id="UP000003822"/>
    </source>
</evidence>
<dbReference type="PANTHER" id="PTHR46832:SF1">
    <property type="entry name" value="5'-METHYLTHIOADENOSINE_S-ADENOSYLHOMOCYSTEINE NUCLEOSIDASE"/>
    <property type="match status" value="1"/>
</dbReference>
<comment type="caution">
    <text evidence="7">The sequence shown here is derived from an EMBL/GenBank/DDBJ whole genome shotgun (WGS) entry which is preliminary data.</text>
</comment>
<evidence type="ECO:0000256" key="2">
    <source>
        <dbReference type="ARBA" id="ARBA00011974"/>
    </source>
</evidence>
<feature type="domain" description="Nucleoside phosphorylase" evidence="6">
    <location>
        <begin position="78"/>
        <end position="276"/>
    </location>
</feature>
<keyword evidence="4" id="KW-0378">Hydrolase</keyword>
<dbReference type="NCBIfam" id="TIGR01704">
    <property type="entry name" value="MTA_SAH-Nsdase"/>
    <property type="match status" value="1"/>
</dbReference>
<reference evidence="7 8" key="1">
    <citation type="submission" date="2011-10" db="EMBL/GenBank/DDBJ databases">
        <title>The Genome Sequence of Actinomyces graevenitzii C83.</title>
        <authorList>
            <consortium name="The Broad Institute Genome Sequencing Platform"/>
            <consortium name="The Broad Institute Genome Sequencing Center for Infectious Disease"/>
            <person name="Earl A."/>
            <person name="Ward D."/>
            <person name="Feldgarden M."/>
            <person name="Gevers D."/>
            <person name="Sibley C.D."/>
            <person name="Field T.R."/>
            <person name="Grinwis M."/>
            <person name="Eshaghurshan C.S."/>
            <person name="Surette M.G."/>
            <person name="Young S.K."/>
            <person name="Zeng Q."/>
            <person name="Gargeya S."/>
            <person name="Fitzgerald M."/>
            <person name="Haas B."/>
            <person name="Abouelleil A."/>
            <person name="Alvarado L."/>
            <person name="Arachchi H.M."/>
            <person name="Berlin A."/>
            <person name="Brown A."/>
            <person name="Chapman S.B."/>
            <person name="Chen Z."/>
            <person name="Dunbar C."/>
            <person name="Freedman E."/>
            <person name="Gearin G."/>
            <person name="Goldberg J."/>
            <person name="Griggs A."/>
            <person name="Gujja S."/>
            <person name="Heiman D."/>
            <person name="Howarth C."/>
            <person name="Larson L."/>
            <person name="Lui A."/>
            <person name="MacDonald P.J.P."/>
            <person name="Montmayeur A."/>
            <person name="Murphy C."/>
            <person name="Neiman D."/>
            <person name="Pearson M."/>
            <person name="Priest M."/>
            <person name="Roberts A."/>
            <person name="Saif S."/>
            <person name="Shea T."/>
            <person name="Shenoy N."/>
            <person name="Sisk P."/>
            <person name="Stolte C."/>
            <person name="Sykes S."/>
            <person name="Wortman J."/>
            <person name="Nusbaum C."/>
            <person name="Birren B."/>
        </authorList>
    </citation>
    <scope>NUCLEOTIDE SEQUENCE [LARGE SCALE GENOMIC DNA]</scope>
    <source>
        <strain evidence="7 8">C83</strain>
    </source>
</reference>
<evidence type="ECO:0000313" key="7">
    <source>
        <dbReference type="EMBL" id="EHM87856.1"/>
    </source>
</evidence>
<dbReference type="GO" id="GO:0019509">
    <property type="term" value="P:L-methionine salvage from methylthioadenosine"/>
    <property type="evidence" value="ECO:0007669"/>
    <property type="project" value="UniProtKB-UniPathway"/>
</dbReference>
<dbReference type="PATRIC" id="fig|435830.3.peg.1262"/>
<dbReference type="AlphaFoldDB" id="G9PGC8"/>
<keyword evidence="3" id="KW-0028">Amino-acid biosynthesis</keyword>
<dbReference type="EMBL" id="ACRN01000010">
    <property type="protein sequence ID" value="EHM87856.1"/>
    <property type="molecule type" value="Genomic_DNA"/>
</dbReference>
<dbReference type="Proteomes" id="UP000003822">
    <property type="component" value="Unassembled WGS sequence"/>
</dbReference>
<dbReference type="GO" id="GO:0009164">
    <property type="term" value="P:nucleoside catabolic process"/>
    <property type="evidence" value="ECO:0007669"/>
    <property type="project" value="InterPro"/>
</dbReference>
<dbReference type="GO" id="GO:0008930">
    <property type="term" value="F:methylthioadenosine nucleosidase activity"/>
    <property type="evidence" value="ECO:0007669"/>
    <property type="project" value="InterPro"/>
</dbReference>
<dbReference type="InterPro" id="IPR010049">
    <property type="entry name" value="MTA_SAH_Nsdase"/>
</dbReference>
<dbReference type="Pfam" id="PF01048">
    <property type="entry name" value="PNP_UDP_1"/>
    <property type="match status" value="1"/>
</dbReference>
<evidence type="ECO:0000256" key="3">
    <source>
        <dbReference type="ARBA" id="ARBA00022605"/>
    </source>
</evidence>
<dbReference type="EC" id="3.2.2.9" evidence="2"/>
<dbReference type="InterPro" id="IPR035994">
    <property type="entry name" value="Nucleoside_phosphorylase_sf"/>
</dbReference>
<dbReference type="PANTHER" id="PTHR46832">
    <property type="entry name" value="5'-METHYLTHIOADENOSINE/S-ADENOSYLHOMOCYSTEINE NUCLEOSIDASE"/>
    <property type="match status" value="1"/>
</dbReference>
<organism evidence="7 8">
    <name type="scientific">Actinomyces graevenitzii C83</name>
    <dbReference type="NCBI Taxonomy" id="435830"/>
    <lineage>
        <taxon>Bacteria</taxon>
        <taxon>Bacillati</taxon>
        <taxon>Actinomycetota</taxon>
        <taxon>Actinomycetes</taxon>
        <taxon>Actinomycetales</taxon>
        <taxon>Actinomycetaceae</taxon>
        <taxon>Actinomyces</taxon>
    </lineage>
</organism>
<dbReference type="InterPro" id="IPR000845">
    <property type="entry name" value="Nucleoside_phosphorylase_d"/>
</dbReference>
<dbReference type="eggNOG" id="COG0775">
    <property type="taxonomic scope" value="Bacteria"/>
</dbReference>
<dbReference type="GO" id="GO:0005829">
    <property type="term" value="C:cytosol"/>
    <property type="evidence" value="ECO:0007669"/>
    <property type="project" value="TreeGrafter"/>
</dbReference>
<comment type="pathway">
    <text evidence="1">Amino-acid biosynthesis; L-methionine biosynthesis via salvage pathway; S-methyl-5-thio-alpha-D-ribose 1-phosphate from S-methyl-5'-thioadenosine (hydrolase route): step 1/2.</text>
</comment>
<keyword evidence="8" id="KW-1185">Reference proteome</keyword>
<evidence type="ECO:0000256" key="1">
    <source>
        <dbReference type="ARBA" id="ARBA00004945"/>
    </source>
</evidence>
<dbReference type="Gene3D" id="3.40.50.1580">
    <property type="entry name" value="Nucleoside phosphorylase domain"/>
    <property type="match status" value="1"/>
</dbReference>
<keyword evidence="5" id="KW-0486">Methionine biosynthesis</keyword>
<evidence type="ECO:0000256" key="4">
    <source>
        <dbReference type="ARBA" id="ARBA00022801"/>
    </source>
</evidence>
<dbReference type="RefSeq" id="WP_005986751.1">
    <property type="nucleotide sequence ID" value="NZ_JH470338.1"/>
</dbReference>
<protein>
    <recommendedName>
        <fullName evidence="2">adenosylhomocysteine nucleosidase</fullName>
        <ecNumber evidence="2">3.2.2.9</ecNumber>
    </recommendedName>
</protein>
<evidence type="ECO:0000259" key="6">
    <source>
        <dbReference type="Pfam" id="PF01048"/>
    </source>
</evidence>
<dbReference type="CDD" id="cd09008">
    <property type="entry name" value="MTAN"/>
    <property type="match status" value="1"/>
</dbReference>
<evidence type="ECO:0000256" key="5">
    <source>
        <dbReference type="ARBA" id="ARBA00023167"/>
    </source>
</evidence>
<sequence>MKTCNFNTAPIIQVAMDEELAPFLAATEPAKIDQVGMEQLQLGHAAVYARVLSPAVSAAEGSAEAAGAESAPSQTPDAEGYPVLLVRSKIGGTNAAAALTSVISLVSKQPRLVVSAGTAGGLKSGIAVGDVCVSTTLAYTDADATAFGYVRGQLPGMPATYSSDDVARDMALAASPALNAATPTSANAKIYSGQMLAGNSFVTAANVGDTRTAFPEAISTDMESTPLAQVCEAYSLPFIAVRGVSDLCGPEAGEDFHIGVDEAAARSAAVVTQLVRSYLK</sequence>